<dbReference type="RefSeq" id="WP_318051963.1">
    <property type="nucleotide sequence ID" value="NZ_JAWPEW010000001.1"/>
</dbReference>
<dbReference type="Proteomes" id="UP001281777">
    <property type="component" value="Unassembled WGS sequence"/>
</dbReference>
<dbReference type="AlphaFoldDB" id="A0AAJ2UCL9"/>
<gene>
    <name evidence="3" type="ORF">R7V75_02455</name>
    <name evidence="2" type="ORF">R7W54_02450</name>
</gene>
<dbReference type="EMBL" id="JAWPFE010000014">
    <property type="protein sequence ID" value="MDW2892823.1"/>
    <property type="molecule type" value="Genomic_DNA"/>
</dbReference>
<protein>
    <recommendedName>
        <fullName evidence="6">Transposase</fullName>
    </recommendedName>
</protein>
<reference evidence="2 4" key="1">
    <citation type="submission" date="2023-10" db="EMBL/GenBank/DDBJ databases">
        <title>Genome sequences of Mycoplasma ovipneumoniae isolated from goats.</title>
        <authorList>
            <person name="Spergser J."/>
        </authorList>
    </citation>
    <scope>NUCLEOTIDE SEQUENCE</scope>
    <source>
        <strain evidence="3 4">1N</strain>
        <strain evidence="2">5N</strain>
    </source>
</reference>
<evidence type="ECO:0000313" key="3">
    <source>
        <dbReference type="EMBL" id="MDW2908576.1"/>
    </source>
</evidence>
<evidence type="ECO:0008006" key="6">
    <source>
        <dbReference type="Google" id="ProtNLM"/>
    </source>
</evidence>
<feature type="coiled-coil region" evidence="1">
    <location>
        <begin position="12"/>
        <end position="39"/>
    </location>
</feature>
<evidence type="ECO:0000313" key="4">
    <source>
        <dbReference type="Proteomes" id="UP001275471"/>
    </source>
</evidence>
<comment type="caution">
    <text evidence="2">The sequence shown here is derived from an EMBL/GenBank/DDBJ whole genome shotgun (WGS) entry which is preliminary data.</text>
</comment>
<dbReference type="Proteomes" id="UP001275471">
    <property type="component" value="Unassembled WGS sequence"/>
</dbReference>
<dbReference type="NCBIfam" id="NF046004">
    <property type="entry name" value="ICE_Mbov_0401"/>
    <property type="match status" value="1"/>
</dbReference>
<sequence>MNKFYNPAFYNNEEKSILLENLTRKIEEEDKKFLEKINQIKGQGLHSKIKRKLKTEYGKIQVEVNRYWKQISIGDENGEVIAQKKVIFYSDFFKELVQKGKTITNSLIEKIIGLCYEVKYGSSLSRIFGKVISVGSVNLILKRLNVDNEIYNFKTLASNQNYINLAVDDSFHRVVENKKIYKVKNRMLVLYLGKQNGKVYGKTNILEVRKIGNKTQNIYELATKIKEIILQIYGKKLDIVVYGDGATWIKTLSKHLGAIYILDKFHLLKKLSDLVSLKNNNPLNHFLFGQKYPKLYQKLLNYFEKKQSNDVVLELRQIMKYLKIESEKHVQLFSKISQKIEEVGEFLRYVISNMEAINQLFSFANASSYTESFVASLVKFNIKIKYSSFSFDRYFNNLKLNHLIKNTNLILI</sequence>
<organism evidence="2 5">
    <name type="scientific">Mesomycoplasma ovipneumoniae</name>
    <dbReference type="NCBI Taxonomy" id="29562"/>
    <lineage>
        <taxon>Bacteria</taxon>
        <taxon>Bacillati</taxon>
        <taxon>Mycoplasmatota</taxon>
        <taxon>Mycoplasmoidales</taxon>
        <taxon>Metamycoplasmataceae</taxon>
        <taxon>Mesomycoplasma</taxon>
    </lineage>
</organism>
<keyword evidence="1" id="KW-0175">Coiled coil</keyword>
<evidence type="ECO:0000313" key="5">
    <source>
        <dbReference type="Proteomes" id="UP001281777"/>
    </source>
</evidence>
<keyword evidence="4" id="KW-1185">Reference proteome</keyword>
<accession>A0AAJ2UCL9</accession>
<evidence type="ECO:0000313" key="2">
    <source>
        <dbReference type="EMBL" id="MDW2892823.1"/>
    </source>
</evidence>
<dbReference type="EMBL" id="JAWPFF010000012">
    <property type="protein sequence ID" value="MDW2908576.1"/>
    <property type="molecule type" value="Genomic_DNA"/>
</dbReference>
<evidence type="ECO:0000256" key="1">
    <source>
        <dbReference type="SAM" id="Coils"/>
    </source>
</evidence>
<proteinExistence type="predicted"/>
<name>A0AAJ2UCL9_9BACT</name>